<dbReference type="EMBL" id="MN739976">
    <property type="protein sequence ID" value="QHT81013.1"/>
    <property type="molecule type" value="Genomic_DNA"/>
</dbReference>
<protein>
    <submittedName>
        <fullName evidence="2">Uncharacterized protein</fullName>
    </submittedName>
</protein>
<accession>A0A6C0HM49</accession>
<proteinExistence type="predicted"/>
<reference evidence="2" key="1">
    <citation type="journal article" date="2020" name="Nature">
        <title>Giant virus diversity and host interactions through global metagenomics.</title>
        <authorList>
            <person name="Schulz F."/>
            <person name="Roux S."/>
            <person name="Paez-Espino D."/>
            <person name="Jungbluth S."/>
            <person name="Walsh D.A."/>
            <person name="Denef V.J."/>
            <person name="McMahon K.D."/>
            <person name="Konstantinidis K.T."/>
            <person name="Eloe-Fadrosh E.A."/>
            <person name="Kyrpides N.C."/>
            <person name="Woyke T."/>
        </authorList>
    </citation>
    <scope>NUCLEOTIDE SEQUENCE</scope>
    <source>
        <strain evidence="2">GVMAG-M-3300023184-135</strain>
    </source>
</reference>
<dbReference type="AlphaFoldDB" id="A0A6C0HM49"/>
<feature type="compositionally biased region" description="Basic and acidic residues" evidence="1">
    <location>
        <begin position="12"/>
        <end position="23"/>
    </location>
</feature>
<sequence>MSGGAGGHLRPHPTEVEETRNNAKKMEMRRKTGAYFYAFDPTNYCDIEFFNKTKEATRVYPGLAAALRYSELPVLFFTCYDVGPNETLGVFVRHVVCTMVQGDTIYFFDMRNLRQISDTMQAHLETEFSKVAGRKLHLVNLACVEQQKCLYLQRYKGKTEMGWCIGWALMFLDHLTDHPEFSSMTKQSKTKHAAQLYRRIDNQLSSRKSNAFIEHYYITLLQS</sequence>
<name>A0A6C0HM49_9ZZZZ</name>
<evidence type="ECO:0000313" key="2">
    <source>
        <dbReference type="EMBL" id="QHT81013.1"/>
    </source>
</evidence>
<feature type="region of interest" description="Disordered" evidence="1">
    <location>
        <begin position="1"/>
        <end position="23"/>
    </location>
</feature>
<evidence type="ECO:0000256" key="1">
    <source>
        <dbReference type="SAM" id="MobiDB-lite"/>
    </source>
</evidence>
<organism evidence="2">
    <name type="scientific">viral metagenome</name>
    <dbReference type="NCBI Taxonomy" id="1070528"/>
    <lineage>
        <taxon>unclassified sequences</taxon>
        <taxon>metagenomes</taxon>
        <taxon>organismal metagenomes</taxon>
    </lineage>
</organism>